<sequence length="111" mass="13135">MKIKNHEERAKKLPKIPLRVEIKTLYANEDMEISGYYALRHWESRSVAIAMNQELDTVANDLEPIYVLDVRHSYFTKINDIDEENDEFIWYKETEQKISSNSFPVSVVQIN</sequence>
<dbReference type="Proteomes" id="UP000320055">
    <property type="component" value="Unassembled WGS sequence"/>
</dbReference>
<proteinExistence type="predicted"/>
<keyword evidence="2" id="KW-1185">Reference proteome</keyword>
<reference evidence="1 2" key="1">
    <citation type="submission" date="2019-01" db="EMBL/GenBank/DDBJ databases">
        <authorList>
            <person name="Brito A."/>
        </authorList>
    </citation>
    <scope>NUCLEOTIDE SEQUENCE [LARGE SCALE GENOMIC DNA]</scope>
    <source>
        <strain evidence="1">1</strain>
    </source>
</reference>
<dbReference type="AlphaFoldDB" id="A0A563W0V1"/>
<accession>A0A563W0V1</accession>
<evidence type="ECO:0000313" key="2">
    <source>
        <dbReference type="Proteomes" id="UP000320055"/>
    </source>
</evidence>
<gene>
    <name evidence="1" type="ORF">H1P_5840002</name>
</gene>
<evidence type="ECO:0000313" key="1">
    <source>
        <dbReference type="EMBL" id="VEP17296.1"/>
    </source>
</evidence>
<dbReference type="RefSeq" id="WP_144875809.1">
    <property type="nucleotide sequence ID" value="NZ_LR214318.1"/>
</dbReference>
<protein>
    <submittedName>
        <fullName evidence="1">Uncharacterized protein</fullName>
    </submittedName>
</protein>
<organism evidence="1 2">
    <name type="scientific">Hyella patelloides LEGE 07179</name>
    <dbReference type="NCBI Taxonomy" id="945734"/>
    <lineage>
        <taxon>Bacteria</taxon>
        <taxon>Bacillati</taxon>
        <taxon>Cyanobacteriota</taxon>
        <taxon>Cyanophyceae</taxon>
        <taxon>Pleurocapsales</taxon>
        <taxon>Hyellaceae</taxon>
        <taxon>Hyella</taxon>
    </lineage>
</organism>
<dbReference type="EMBL" id="CAACVJ010000539">
    <property type="protein sequence ID" value="VEP17296.1"/>
    <property type="molecule type" value="Genomic_DNA"/>
</dbReference>
<name>A0A563W0V1_9CYAN</name>